<keyword evidence="2" id="KW-0472">Membrane</keyword>
<reference evidence="3 4" key="1">
    <citation type="journal article" date="2019" name="Nat. Ecol. Evol.">
        <title>Megaphylogeny resolves global patterns of mushroom evolution.</title>
        <authorList>
            <person name="Varga T."/>
            <person name="Krizsan K."/>
            <person name="Foldi C."/>
            <person name="Dima B."/>
            <person name="Sanchez-Garcia M."/>
            <person name="Sanchez-Ramirez S."/>
            <person name="Szollosi G.J."/>
            <person name="Szarkandi J.G."/>
            <person name="Papp V."/>
            <person name="Albert L."/>
            <person name="Andreopoulos W."/>
            <person name="Angelini C."/>
            <person name="Antonin V."/>
            <person name="Barry K.W."/>
            <person name="Bougher N.L."/>
            <person name="Buchanan P."/>
            <person name="Buyck B."/>
            <person name="Bense V."/>
            <person name="Catcheside P."/>
            <person name="Chovatia M."/>
            <person name="Cooper J."/>
            <person name="Damon W."/>
            <person name="Desjardin D."/>
            <person name="Finy P."/>
            <person name="Geml J."/>
            <person name="Haridas S."/>
            <person name="Hughes K."/>
            <person name="Justo A."/>
            <person name="Karasinski D."/>
            <person name="Kautmanova I."/>
            <person name="Kiss B."/>
            <person name="Kocsube S."/>
            <person name="Kotiranta H."/>
            <person name="LaButti K.M."/>
            <person name="Lechner B.E."/>
            <person name="Liimatainen K."/>
            <person name="Lipzen A."/>
            <person name="Lukacs Z."/>
            <person name="Mihaltcheva S."/>
            <person name="Morgado L.N."/>
            <person name="Niskanen T."/>
            <person name="Noordeloos M.E."/>
            <person name="Ohm R.A."/>
            <person name="Ortiz-Santana B."/>
            <person name="Ovrebo C."/>
            <person name="Racz N."/>
            <person name="Riley R."/>
            <person name="Savchenko A."/>
            <person name="Shiryaev A."/>
            <person name="Soop K."/>
            <person name="Spirin V."/>
            <person name="Szebenyi C."/>
            <person name="Tomsovsky M."/>
            <person name="Tulloss R.E."/>
            <person name="Uehling J."/>
            <person name="Grigoriev I.V."/>
            <person name="Vagvolgyi C."/>
            <person name="Papp T."/>
            <person name="Martin F.M."/>
            <person name="Miettinen O."/>
            <person name="Hibbett D.S."/>
            <person name="Nagy L.G."/>
        </authorList>
    </citation>
    <scope>NUCLEOTIDE SEQUENCE [LARGE SCALE GENOMIC DNA]</scope>
    <source>
        <strain evidence="3 4">HHB13444</strain>
    </source>
</reference>
<protein>
    <recommendedName>
        <fullName evidence="5">Transmembrane protein</fullName>
    </recommendedName>
</protein>
<evidence type="ECO:0000256" key="2">
    <source>
        <dbReference type="SAM" id="Phobius"/>
    </source>
</evidence>
<organism evidence="3 4">
    <name type="scientific">Polyporus arcularius HHB13444</name>
    <dbReference type="NCBI Taxonomy" id="1314778"/>
    <lineage>
        <taxon>Eukaryota</taxon>
        <taxon>Fungi</taxon>
        <taxon>Dikarya</taxon>
        <taxon>Basidiomycota</taxon>
        <taxon>Agaricomycotina</taxon>
        <taxon>Agaricomycetes</taxon>
        <taxon>Polyporales</taxon>
        <taxon>Polyporaceae</taxon>
        <taxon>Polyporus</taxon>
    </lineage>
</organism>
<name>A0A5C3PDS1_9APHY</name>
<feature type="transmembrane region" description="Helical" evidence="2">
    <location>
        <begin position="109"/>
        <end position="129"/>
    </location>
</feature>
<keyword evidence="2" id="KW-1133">Transmembrane helix</keyword>
<feature type="region of interest" description="Disordered" evidence="1">
    <location>
        <begin position="162"/>
        <end position="211"/>
    </location>
</feature>
<gene>
    <name evidence="3" type="ORF">K466DRAFT_599784</name>
</gene>
<dbReference type="EMBL" id="ML211169">
    <property type="protein sequence ID" value="TFK87089.1"/>
    <property type="molecule type" value="Genomic_DNA"/>
</dbReference>
<keyword evidence="2" id="KW-0812">Transmembrane</keyword>
<proteinExistence type="predicted"/>
<evidence type="ECO:0000313" key="3">
    <source>
        <dbReference type="EMBL" id="TFK87089.1"/>
    </source>
</evidence>
<keyword evidence="4" id="KW-1185">Reference proteome</keyword>
<evidence type="ECO:0008006" key="5">
    <source>
        <dbReference type="Google" id="ProtNLM"/>
    </source>
</evidence>
<evidence type="ECO:0000256" key="1">
    <source>
        <dbReference type="SAM" id="MobiDB-lite"/>
    </source>
</evidence>
<dbReference type="Proteomes" id="UP000308197">
    <property type="component" value="Unassembled WGS sequence"/>
</dbReference>
<sequence length="320" mass="34818">MLVTSLIVTCILALVGVFQTLPISTTFARMLTPTVSAPTRTQRIAGPTAFLTLDPVVLLPAVEHHWTSPRGLGDPESLQKTTPHLPRKPFESLVSVTIYGTPVIALQRVVFSIAGALIAASIVVSYTAFSRANASFSKSHSKEDCAQFAVLPSEAEVRHLSQQIATTPRKCRPQAERKGSGRASQCEPQSHYLATPPHVAPWSTNAPSRECDHTSRRAFGVPRPAHTSERSLGGLDDPDDVSYLRDALGLIDWSDIPPHCGYWGPTQLDQDVSSENDGDEARPRKAWYMPDDDLRGWAFPARPLRPGRSESAQLLVAGEG</sequence>
<dbReference type="AlphaFoldDB" id="A0A5C3PDS1"/>
<accession>A0A5C3PDS1</accession>
<evidence type="ECO:0000313" key="4">
    <source>
        <dbReference type="Proteomes" id="UP000308197"/>
    </source>
</evidence>
<dbReference type="InParanoid" id="A0A5C3PDS1"/>